<reference evidence="2" key="2">
    <citation type="submission" date="2023-04" db="EMBL/GenBank/DDBJ databases">
        <authorList>
            <person name="Bu L."/>
            <person name="Lu L."/>
            <person name="Laidemitt M.R."/>
            <person name="Zhang S.M."/>
            <person name="Mutuku M."/>
            <person name="Mkoji G."/>
            <person name="Steinauer M."/>
            <person name="Loker E.S."/>
        </authorList>
    </citation>
    <scope>NUCLEOTIDE SEQUENCE</scope>
    <source>
        <strain evidence="2">KasaAsao</strain>
        <tissue evidence="2">Whole Snail</tissue>
    </source>
</reference>
<dbReference type="Proteomes" id="UP001233172">
    <property type="component" value="Unassembled WGS sequence"/>
</dbReference>
<feature type="transmembrane region" description="Helical" evidence="1">
    <location>
        <begin position="36"/>
        <end position="57"/>
    </location>
</feature>
<gene>
    <name evidence="2" type="ORF">Bpfe_004836</name>
</gene>
<feature type="non-terminal residue" evidence="2">
    <location>
        <position position="61"/>
    </location>
</feature>
<evidence type="ECO:0000256" key="1">
    <source>
        <dbReference type="SAM" id="Phobius"/>
    </source>
</evidence>
<keyword evidence="2" id="KW-0675">Receptor</keyword>
<accession>A0AAD8C5R6</accession>
<name>A0AAD8C5R6_BIOPF</name>
<keyword evidence="1" id="KW-0472">Membrane</keyword>
<sequence length="61" mass="6621">YYPGSPNTLPDSTREDNMNLSNQQRVIIEGLDSATVVGIAFAAFAIGILLTGSLWFIHSHT</sequence>
<organism evidence="2 3">
    <name type="scientific">Biomphalaria pfeifferi</name>
    <name type="common">Bloodfluke planorb</name>
    <name type="synonym">Freshwater snail</name>
    <dbReference type="NCBI Taxonomy" id="112525"/>
    <lineage>
        <taxon>Eukaryota</taxon>
        <taxon>Metazoa</taxon>
        <taxon>Spiralia</taxon>
        <taxon>Lophotrochozoa</taxon>
        <taxon>Mollusca</taxon>
        <taxon>Gastropoda</taxon>
        <taxon>Heterobranchia</taxon>
        <taxon>Euthyneura</taxon>
        <taxon>Panpulmonata</taxon>
        <taxon>Hygrophila</taxon>
        <taxon>Lymnaeoidea</taxon>
        <taxon>Planorbidae</taxon>
        <taxon>Biomphalaria</taxon>
    </lineage>
</organism>
<reference evidence="2" key="1">
    <citation type="journal article" date="2023" name="PLoS Negl. Trop. Dis.">
        <title>A genome sequence for Biomphalaria pfeifferi, the major vector snail for the human-infecting parasite Schistosoma mansoni.</title>
        <authorList>
            <person name="Bu L."/>
            <person name="Lu L."/>
            <person name="Laidemitt M.R."/>
            <person name="Zhang S.M."/>
            <person name="Mutuku M."/>
            <person name="Mkoji G."/>
            <person name="Steinauer M."/>
            <person name="Loker E.S."/>
        </authorList>
    </citation>
    <scope>NUCLEOTIDE SEQUENCE</scope>
    <source>
        <strain evidence="2">KasaAsao</strain>
    </source>
</reference>
<keyword evidence="1" id="KW-1133">Transmembrane helix</keyword>
<protein>
    <submittedName>
        <fullName evidence="2">Transforming growth factor beta receptor type 3-like isoform X3</fullName>
    </submittedName>
</protein>
<dbReference type="AlphaFoldDB" id="A0AAD8C5R6"/>
<comment type="caution">
    <text evidence="2">The sequence shown here is derived from an EMBL/GenBank/DDBJ whole genome shotgun (WGS) entry which is preliminary data.</text>
</comment>
<dbReference type="EMBL" id="JASAOG010000012">
    <property type="protein sequence ID" value="KAK0066039.1"/>
    <property type="molecule type" value="Genomic_DNA"/>
</dbReference>
<evidence type="ECO:0000313" key="3">
    <source>
        <dbReference type="Proteomes" id="UP001233172"/>
    </source>
</evidence>
<proteinExistence type="predicted"/>
<evidence type="ECO:0000313" key="2">
    <source>
        <dbReference type="EMBL" id="KAK0066039.1"/>
    </source>
</evidence>
<feature type="non-terminal residue" evidence="2">
    <location>
        <position position="1"/>
    </location>
</feature>
<keyword evidence="3" id="KW-1185">Reference proteome</keyword>
<keyword evidence="1" id="KW-0812">Transmembrane</keyword>